<feature type="non-terminal residue" evidence="1">
    <location>
        <position position="1"/>
    </location>
</feature>
<dbReference type="AlphaFoldDB" id="A0A9X9PYI6"/>
<gene>
    <name evidence="1" type="ORF">BN2614_LOCUS1</name>
</gene>
<evidence type="ECO:0000313" key="2">
    <source>
        <dbReference type="Proteomes" id="UP000269945"/>
    </source>
</evidence>
<dbReference type="Proteomes" id="UP000269945">
    <property type="component" value="Unassembled WGS sequence"/>
</dbReference>
<accession>A0A9X9PYI6</accession>
<organism evidence="1 2">
    <name type="scientific">Gulo gulo</name>
    <name type="common">Wolverine</name>
    <name type="synonym">Gluton</name>
    <dbReference type="NCBI Taxonomy" id="48420"/>
    <lineage>
        <taxon>Eukaryota</taxon>
        <taxon>Metazoa</taxon>
        <taxon>Chordata</taxon>
        <taxon>Craniata</taxon>
        <taxon>Vertebrata</taxon>
        <taxon>Euteleostomi</taxon>
        <taxon>Mammalia</taxon>
        <taxon>Eutheria</taxon>
        <taxon>Laurasiatheria</taxon>
        <taxon>Carnivora</taxon>
        <taxon>Caniformia</taxon>
        <taxon>Musteloidea</taxon>
        <taxon>Mustelidae</taxon>
        <taxon>Guloninae</taxon>
        <taxon>Gulo</taxon>
    </lineage>
</organism>
<comment type="caution">
    <text evidence="1">The sequence shown here is derived from an EMBL/GenBank/DDBJ whole genome shotgun (WGS) entry which is preliminary data.</text>
</comment>
<protein>
    <submittedName>
        <fullName evidence="1">Uncharacterized protein</fullName>
    </submittedName>
</protein>
<sequence>ADVGGSLRPTAILQPSVSLAWLSGSCFLGPVGAAPQNLQTHGHWTEDALFHLLDFLLKVDPEDEGVSGPWEDASLRRDSRCHAVRSSGCIEKTRG</sequence>
<reference evidence="1 2" key="1">
    <citation type="submission" date="2018-10" db="EMBL/GenBank/DDBJ databases">
        <authorList>
            <person name="Ekblom R."/>
            <person name="Jareborg N."/>
        </authorList>
    </citation>
    <scope>NUCLEOTIDE SEQUENCE [LARGE SCALE GENOMIC DNA]</scope>
    <source>
        <tissue evidence="1">Muscle</tissue>
    </source>
</reference>
<evidence type="ECO:0000313" key="1">
    <source>
        <dbReference type="EMBL" id="VCW77712.1"/>
    </source>
</evidence>
<keyword evidence="2" id="KW-1185">Reference proteome</keyword>
<name>A0A9X9PYI6_GULGU</name>
<dbReference type="EMBL" id="CYRY02009235">
    <property type="protein sequence ID" value="VCW77712.1"/>
    <property type="molecule type" value="Genomic_DNA"/>
</dbReference>
<proteinExistence type="predicted"/>